<dbReference type="EMBL" id="WIGO01000004">
    <property type="protein sequence ID" value="KAF6841206.1"/>
    <property type="molecule type" value="Genomic_DNA"/>
</dbReference>
<feature type="compositionally biased region" description="Basic residues" evidence="1">
    <location>
        <begin position="29"/>
        <end position="52"/>
    </location>
</feature>
<evidence type="ECO:0000313" key="2">
    <source>
        <dbReference type="EMBL" id="KAF6841206.1"/>
    </source>
</evidence>
<keyword evidence="3" id="KW-1185">Reference proteome</keyword>
<protein>
    <submittedName>
        <fullName evidence="2">Uncharacterized protein</fullName>
    </submittedName>
</protein>
<organism evidence="2 3">
    <name type="scientific">Colletotrichum plurivorum</name>
    <dbReference type="NCBI Taxonomy" id="2175906"/>
    <lineage>
        <taxon>Eukaryota</taxon>
        <taxon>Fungi</taxon>
        <taxon>Dikarya</taxon>
        <taxon>Ascomycota</taxon>
        <taxon>Pezizomycotina</taxon>
        <taxon>Sordariomycetes</taxon>
        <taxon>Hypocreomycetidae</taxon>
        <taxon>Glomerellales</taxon>
        <taxon>Glomerellaceae</taxon>
        <taxon>Colletotrichum</taxon>
        <taxon>Colletotrichum orchidearum species complex</taxon>
    </lineage>
</organism>
<feature type="region of interest" description="Disordered" evidence="1">
    <location>
        <begin position="1"/>
        <end position="76"/>
    </location>
</feature>
<gene>
    <name evidence="2" type="ORF">CPLU01_00767</name>
</gene>
<reference evidence="2" key="1">
    <citation type="journal article" date="2020" name="Phytopathology">
        <title>Genome Sequence Resources of Colletotrichum truncatum, C. plurivorum, C. musicola, and C. sojae: Four Species Pathogenic to Soybean (Glycine max).</title>
        <authorList>
            <person name="Rogerio F."/>
            <person name="Boufleur T.R."/>
            <person name="Ciampi-Guillardi M."/>
            <person name="Sukno S.A."/>
            <person name="Thon M.R."/>
            <person name="Massola Junior N.S."/>
            <person name="Baroncelli R."/>
        </authorList>
    </citation>
    <scope>NUCLEOTIDE SEQUENCE</scope>
    <source>
        <strain evidence="2">LFN00145</strain>
    </source>
</reference>
<name>A0A8H6U5S2_9PEZI</name>
<comment type="caution">
    <text evidence="2">The sequence shown here is derived from an EMBL/GenBank/DDBJ whole genome shotgun (WGS) entry which is preliminary data.</text>
</comment>
<proteinExistence type="predicted"/>
<dbReference type="Proteomes" id="UP000654918">
    <property type="component" value="Unassembled WGS sequence"/>
</dbReference>
<sequence length="76" mass="8789">MNFRKWRPRHDNDNSKASEPLDVGGHGNSGHHHHRHHRADRRPRGRSPHRRPRSDSRGGGGIITREDLPDIFSTDM</sequence>
<evidence type="ECO:0000256" key="1">
    <source>
        <dbReference type="SAM" id="MobiDB-lite"/>
    </source>
</evidence>
<dbReference type="AlphaFoldDB" id="A0A8H6U5S2"/>
<evidence type="ECO:0000313" key="3">
    <source>
        <dbReference type="Proteomes" id="UP000654918"/>
    </source>
</evidence>
<accession>A0A8H6U5S2</accession>